<name>A0ABT6L899_9MYCO</name>
<reference evidence="1 2" key="1">
    <citation type="submission" date="2023-04" db="EMBL/GenBank/DDBJ databases">
        <title>Forest soil microbial communities from Buena Vista Peninsula, Colon Province, Panama.</title>
        <authorList>
            <person name="Bouskill N."/>
        </authorList>
    </citation>
    <scope>NUCLEOTIDE SEQUENCE [LARGE SCALE GENOMIC DNA]</scope>
    <source>
        <strain evidence="1 2">AC80</strain>
    </source>
</reference>
<proteinExistence type="predicted"/>
<accession>A0ABT6L899</accession>
<evidence type="ECO:0000313" key="2">
    <source>
        <dbReference type="Proteomes" id="UP001160130"/>
    </source>
</evidence>
<sequence length="355" mass="37509">MAQPATGTTMAAGGYNDNDSRFLERGKLMAMFVRDARGAATNISPHKGDGSVNWSPLAQDGQLRDDLSAFKKVNGVWQLNPAPNEGFVRFAAFKEGDGPSEKPSMDTDDLMIEQQDEPYDSVRTKNDAPFTVSTVETLNDAWRKLRNDQPFCDANGNLIVQLPGAPTGWGQALGSDPVDRQVLLVREFTRAGKKVHTVKGFSLCRITDIGEVKQSKKDAETAPFTFKPITDGFFMAKNALGDVVPVIKYEWVGGVSALFGAPVAQYTVDFGAATAGSATFNYGSVGPSTSVAYNPSAANLKSALVGLDDGYTASDWTVTGTAPTFTVTVPSAAKALTGTGSGLTGGALTITPVTT</sequence>
<comment type="caution">
    <text evidence="1">The sequence shown here is derived from an EMBL/GenBank/DDBJ whole genome shotgun (WGS) entry which is preliminary data.</text>
</comment>
<evidence type="ECO:0008006" key="3">
    <source>
        <dbReference type="Google" id="ProtNLM"/>
    </source>
</evidence>
<dbReference type="Proteomes" id="UP001160130">
    <property type="component" value="Unassembled WGS sequence"/>
</dbReference>
<dbReference type="RefSeq" id="WP_280835737.1">
    <property type="nucleotide sequence ID" value="NZ_JARXVE010000016.1"/>
</dbReference>
<evidence type="ECO:0000313" key="1">
    <source>
        <dbReference type="EMBL" id="MDH6199184.1"/>
    </source>
</evidence>
<organism evidence="1 2">
    <name type="scientific">Mycolicibacterium frederiksbergense</name>
    <dbReference type="NCBI Taxonomy" id="117567"/>
    <lineage>
        <taxon>Bacteria</taxon>
        <taxon>Bacillati</taxon>
        <taxon>Actinomycetota</taxon>
        <taxon>Actinomycetes</taxon>
        <taxon>Mycobacteriales</taxon>
        <taxon>Mycobacteriaceae</taxon>
        <taxon>Mycolicibacterium</taxon>
    </lineage>
</organism>
<keyword evidence="2" id="KW-1185">Reference proteome</keyword>
<gene>
    <name evidence="1" type="ORF">M2272_005852</name>
</gene>
<protein>
    <recommendedName>
        <fullName evidence="3">Phage tail protein</fullName>
    </recommendedName>
</protein>
<dbReference type="EMBL" id="JARXVE010000016">
    <property type="protein sequence ID" value="MDH6199184.1"/>
    <property type="molecule type" value="Genomic_DNA"/>
</dbReference>